<sequence length="184" mass="20237">MRIVIGITGASGAIYAQRLLHFLASTEHEVHVIISNRGKQVIGLELGRNLEIPKKFGLYSDNTMDAPFVSGSSRFDAMVIIPCSMGTVGRIAHGISNSTITRSADVFLKERRKLILVIRETPLHLIHLRNLAALTEAGALILPACPSFYGLPSSIEELVDSVNARVLDHLGIENSLSVRWREHF</sequence>
<dbReference type="Proteomes" id="UP000315925">
    <property type="component" value="Chromosome"/>
</dbReference>
<comment type="similarity">
    <text evidence="5">Belongs to the UbiX/PAD1 family.</text>
</comment>
<dbReference type="InterPro" id="IPR003382">
    <property type="entry name" value="Flavoprotein"/>
</dbReference>
<feature type="binding site" evidence="5">
    <location>
        <position position="35"/>
    </location>
    <ligand>
        <name>FMN</name>
        <dbReference type="ChEBI" id="CHEBI:58210"/>
    </ligand>
</feature>
<dbReference type="Gene3D" id="3.40.50.1950">
    <property type="entry name" value="Flavin prenyltransferase-like"/>
    <property type="match status" value="1"/>
</dbReference>
<dbReference type="InterPro" id="IPR004507">
    <property type="entry name" value="UbiX-like"/>
</dbReference>
<feature type="binding site" evidence="5">
    <location>
        <position position="119"/>
    </location>
    <ligand>
        <name>FMN</name>
        <dbReference type="ChEBI" id="CHEBI:58210"/>
    </ligand>
</feature>
<evidence type="ECO:0000256" key="3">
    <source>
        <dbReference type="ARBA" id="ARBA00022643"/>
    </source>
</evidence>
<dbReference type="EMBL" id="CP037899">
    <property type="protein sequence ID" value="QDQ41650.1"/>
    <property type="molecule type" value="Genomic_DNA"/>
</dbReference>
<dbReference type="GO" id="GO:0106141">
    <property type="term" value="F:flavin prenyltransferase activity"/>
    <property type="evidence" value="ECO:0007669"/>
    <property type="project" value="UniProtKB-EC"/>
</dbReference>
<feature type="binding site" evidence="5">
    <location>
        <begin position="9"/>
        <end position="11"/>
    </location>
    <ligand>
        <name>FMN</name>
        <dbReference type="ChEBI" id="CHEBI:58210"/>
    </ligand>
</feature>
<dbReference type="RefSeq" id="WP_039721899.1">
    <property type="nucleotide sequence ID" value="NZ_CP037899.1"/>
</dbReference>
<dbReference type="Pfam" id="PF02441">
    <property type="entry name" value="Flavoprotein"/>
    <property type="match status" value="1"/>
</dbReference>
<name>A0A0C1RIZ5_9BACT</name>
<accession>A0A0C1RIZ5</accession>
<reference evidence="8" key="2">
    <citation type="journal article" date="2019" name="BMC Genomics">
        <title>Complete genome sequence analysis of the thermoacidophilic verrucomicrobial methanotroph 'Candidatus Methylacidiphilum kamchatkense' strain Kam1 and comparison with its closest relatives.</title>
        <authorList>
            <person name="Kruse T."/>
            <person name="Ratnadevi C.M."/>
            <person name="Erikstad H.A."/>
            <person name="Birkeland N.K."/>
        </authorList>
    </citation>
    <scope>NUCLEOTIDE SEQUENCE</scope>
    <source>
        <strain evidence="8">Kam1</strain>
    </source>
</reference>
<feature type="domain" description="Flavoprotein" evidence="6">
    <location>
        <begin position="1"/>
        <end position="168"/>
    </location>
</feature>
<dbReference type="NCBIfam" id="TIGR00421">
    <property type="entry name" value="ubiX_pad"/>
    <property type="match status" value="1"/>
</dbReference>
<reference evidence="7 9" key="1">
    <citation type="submission" date="2014-08" db="EMBL/GenBank/DDBJ databases">
        <title>Methylacidiphilum kamchatkense strain Kam1 draft genome sequence.</title>
        <authorList>
            <person name="Birkeland N.-K."/>
            <person name="Erikstad H.A."/>
        </authorList>
    </citation>
    <scope>NUCLEOTIDE SEQUENCE [LARGE SCALE GENOMIC DNA]</scope>
    <source>
        <strain evidence="7 9">Kam1</strain>
    </source>
</reference>
<evidence type="ECO:0000313" key="10">
    <source>
        <dbReference type="Proteomes" id="UP000315925"/>
    </source>
</evidence>
<reference evidence="10" key="3">
    <citation type="submission" date="2019-03" db="EMBL/GenBank/DDBJ databases">
        <title>Complete genome of Methylacidiphilum kamchatkense Kam1.</title>
        <authorList>
            <person name="Kruse T."/>
            <person name="Murarilal Ratnadevi C."/>
            <person name="Erikstad H.-A."/>
            <person name="Birkeland N.-K."/>
        </authorList>
    </citation>
    <scope>NUCLEOTIDE SEQUENCE [LARGE SCALE GENOMIC DNA]</scope>
    <source>
        <strain evidence="10">kam1</strain>
    </source>
</reference>
<evidence type="ECO:0000313" key="8">
    <source>
        <dbReference type="EMBL" id="QDQ41650.1"/>
    </source>
</evidence>
<evidence type="ECO:0000313" key="7">
    <source>
        <dbReference type="EMBL" id="KIE58042.1"/>
    </source>
</evidence>
<dbReference type="KEGG" id="mkc:kam1_399"/>
<organism evidence="8 10">
    <name type="scientific">Methylacidiphilum kamchatkense Kam1</name>
    <dbReference type="NCBI Taxonomy" id="1202785"/>
    <lineage>
        <taxon>Bacteria</taxon>
        <taxon>Pseudomonadati</taxon>
        <taxon>Verrucomicrobiota</taxon>
        <taxon>Methylacidiphilae</taxon>
        <taxon>Methylacidiphilales</taxon>
        <taxon>Methylacidiphilaceae</taxon>
        <taxon>Methylacidiphilum (ex Ratnadevi et al. 2023)</taxon>
    </lineage>
</organism>
<evidence type="ECO:0000256" key="5">
    <source>
        <dbReference type="HAMAP-Rule" id="MF_01984"/>
    </source>
</evidence>
<dbReference type="OrthoDB" id="9781577at2"/>
<evidence type="ECO:0000313" key="9">
    <source>
        <dbReference type="Proteomes" id="UP000031594"/>
    </source>
</evidence>
<keyword evidence="3 5" id="KW-0288">FMN</keyword>
<comment type="catalytic activity">
    <reaction evidence="5">
        <text>dimethylallyl phosphate + FMNH2 = prenylated FMNH2 + phosphate</text>
        <dbReference type="Rhea" id="RHEA:37743"/>
        <dbReference type="ChEBI" id="CHEBI:43474"/>
        <dbReference type="ChEBI" id="CHEBI:57618"/>
        <dbReference type="ChEBI" id="CHEBI:87467"/>
        <dbReference type="ChEBI" id="CHEBI:88052"/>
        <dbReference type="EC" id="2.5.1.129"/>
    </reaction>
</comment>
<evidence type="ECO:0000256" key="4">
    <source>
        <dbReference type="ARBA" id="ARBA00022679"/>
    </source>
</evidence>
<feature type="binding site" evidence="5">
    <location>
        <position position="165"/>
    </location>
    <ligand>
        <name>dimethylallyl phosphate</name>
        <dbReference type="ChEBI" id="CHEBI:88052"/>
    </ligand>
</feature>
<dbReference type="SUPFAM" id="SSF52507">
    <property type="entry name" value="Homo-oligomeric flavin-containing Cys decarboxylases, HFCD"/>
    <property type="match status" value="1"/>
</dbReference>
<keyword evidence="1 5" id="KW-0637">Prenyltransferase</keyword>
<evidence type="ECO:0000259" key="6">
    <source>
        <dbReference type="Pfam" id="PF02441"/>
    </source>
</evidence>
<dbReference type="EC" id="2.5.1.129" evidence="5"/>
<feature type="binding site" evidence="5">
    <location>
        <begin position="84"/>
        <end position="87"/>
    </location>
    <ligand>
        <name>FMN</name>
        <dbReference type="ChEBI" id="CHEBI:58210"/>
    </ligand>
</feature>
<evidence type="ECO:0000256" key="1">
    <source>
        <dbReference type="ARBA" id="ARBA00022602"/>
    </source>
</evidence>
<dbReference type="InterPro" id="IPR036551">
    <property type="entry name" value="Flavin_trans-like"/>
</dbReference>
<dbReference type="NCBIfam" id="NF004685">
    <property type="entry name" value="PRK06029.1"/>
    <property type="match status" value="1"/>
</dbReference>
<dbReference type="AlphaFoldDB" id="A0A0C1RIZ5"/>
<keyword evidence="9" id="KW-1185">Reference proteome</keyword>
<keyword evidence="4 5" id="KW-0808">Transferase</keyword>
<dbReference type="STRING" id="1202785.A946_08985"/>
<protein>
    <recommendedName>
        <fullName evidence="5">Flavin prenyltransferase UbiX</fullName>
        <ecNumber evidence="5">2.5.1.129</ecNumber>
    </recommendedName>
</protein>
<comment type="function">
    <text evidence="5">Flavin prenyltransferase that catalyzes the synthesis of the prenylated FMN cofactor (prenyl-FMN) for 4-hydroxy-3-polyprenylbenzoic acid decarboxylase UbiD. The prenyltransferase is metal-independent and links a dimethylallyl moiety from dimethylallyl monophosphate (DMAP) to the flavin N5 and C6 atoms of FMN.</text>
</comment>
<dbReference type="HAMAP" id="MF_01984">
    <property type="entry name" value="ubiX_pad"/>
    <property type="match status" value="1"/>
</dbReference>
<keyword evidence="2 5" id="KW-0285">Flavoprotein</keyword>
<proteinExistence type="inferred from homology"/>
<dbReference type="EMBL" id="JQNX01000007">
    <property type="protein sequence ID" value="KIE58042.1"/>
    <property type="molecule type" value="Genomic_DNA"/>
</dbReference>
<dbReference type="GO" id="GO:0016829">
    <property type="term" value="F:lyase activity"/>
    <property type="evidence" value="ECO:0007669"/>
    <property type="project" value="UniProtKB-KW"/>
</dbReference>
<feature type="binding site" evidence="5">
    <location>
        <position position="149"/>
    </location>
    <ligand>
        <name>dimethylallyl phosphate</name>
        <dbReference type="ChEBI" id="CHEBI:88052"/>
    </ligand>
</feature>
<keyword evidence="8" id="KW-0456">Lyase</keyword>
<evidence type="ECO:0000256" key="2">
    <source>
        <dbReference type="ARBA" id="ARBA00022630"/>
    </source>
</evidence>
<comment type="caution">
    <text evidence="5">Lacks conserved residue(s) required for the propagation of feature annotation.</text>
</comment>
<gene>
    <name evidence="5" type="primary">ubiX</name>
    <name evidence="7" type="ORF">A946_08985</name>
    <name evidence="8" type="ORF">kam1_399</name>
</gene>
<dbReference type="Proteomes" id="UP000031594">
    <property type="component" value="Unassembled WGS sequence"/>
</dbReference>